<dbReference type="Pfam" id="PF02687">
    <property type="entry name" value="FtsX"/>
    <property type="match status" value="1"/>
</dbReference>
<feature type="domain" description="MacB-like periplasmic core" evidence="9">
    <location>
        <begin position="34"/>
        <end position="247"/>
    </location>
</feature>
<dbReference type="RefSeq" id="WP_063670952.1">
    <property type="nucleotide sequence ID" value="NZ_CP014841.1"/>
</dbReference>
<keyword evidence="2" id="KW-1003">Cell membrane</keyword>
<keyword evidence="4 7" id="KW-1133">Transmembrane helix</keyword>
<feature type="domain" description="ABC3 transporter permease C-terminal" evidence="8">
    <location>
        <begin position="292"/>
        <end position="402"/>
    </location>
</feature>
<dbReference type="GO" id="GO:0005886">
    <property type="term" value="C:plasma membrane"/>
    <property type="evidence" value="ECO:0007669"/>
    <property type="project" value="UniProtKB-SubCell"/>
</dbReference>
<keyword evidence="3 7" id="KW-0812">Transmembrane</keyword>
<evidence type="ECO:0000256" key="2">
    <source>
        <dbReference type="ARBA" id="ARBA00022475"/>
    </source>
</evidence>
<evidence type="ECO:0000256" key="1">
    <source>
        <dbReference type="ARBA" id="ARBA00004651"/>
    </source>
</evidence>
<sequence>MEIRPILSTLLRHKTTAFLLIVQIALTCAIVCNAVFLIHQRLQRMDIPSGIAEHQLLQIQFAYVGDRPDAYAQAQADLATLRQIAGVQAVALANQLPLSGYAMSNSGIKLRPNQQHDSLEVASYYGQNLLATLGVRLLAGRDFRSGELLDYKAVMPALHTNDMTHLPHAVIVSQAVAARLWPGQDALGKTIYVGNDIPLQVIGVSGPLARPDDLQNGPQYSIVYPIRLTATEGGSYVIRTAARDRKQVLKAALVALQRLDPNRIVLEKRTYDEVRQSFFGGDRAMAGMLAGVIAAMLAITALGIAGLASFWVAQRRRTIGIRRALGATRGDILRYFQTENFLLATLGIALGMGLAYGVNLLLMQHYELPRMPSIYLPAGAIALWMIGQLAVLVPALRAAAVPPVVATRAS</sequence>
<dbReference type="AlphaFoldDB" id="A0A160MYM7"/>
<comment type="similarity">
    <text evidence="6">Belongs to the ABC-4 integral membrane protein family.</text>
</comment>
<dbReference type="PATRIC" id="fig|445710.3.peg.998"/>
<evidence type="ECO:0000256" key="7">
    <source>
        <dbReference type="SAM" id="Phobius"/>
    </source>
</evidence>
<feature type="transmembrane region" description="Helical" evidence="7">
    <location>
        <begin position="341"/>
        <end position="362"/>
    </location>
</feature>
<organism evidence="10 11">
    <name type="scientific">Dyella thiooxydans</name>
    <dbReference type="NCBI Taxonomy" id="445710"/>
    <lineage>
        <taxon>Bacteria</taxon>
        <taxon>Pseudomonadati</taxon>
        <taxon>Pseudomonadota</taxon>
        <taxon>Gammaproteobacteria</taxon>
        <taxon>Lysobacterales</taxon>
        <taxon>Rhodanobacteraceae</taxon>
        <taxon>Dyella</taxon>
    </lineage>
</organism>
<dbReference type="InterPro" id="IPR050250">
    <property type="entry name" value="Macrolide_Exporter_MacB"/>
</dbReference>
<accession>A0A160MYM7</accession>
<keyword evidence="11" id="KW-1185">Reference proteome</keyword>
<dbReference type="Pfam" id="PF12704">
    <property type="entry name" value="MacB_PCD"/>
    <property type="match status" value="1"/>
</dbReference>
<comment type="subcellular location">
    <subcellularLocation>
        <location evidence="1">Cell membrane</location>
        <topology evidence="1">Multi-pass membrane protein</topology>
    </subcellularLocation>
</comment>
<proteinExistence type="inferred from homology"/>
<evidence type="ECO:0000256" key="4">
    <source>
        <dbReference type="ARBA" id="ARBA00022989"/>
    </source>
</evidence>
<dbReference type="STRING" id="445710.ATSB10_09990"/>
<dbReference type="PANTHER" id="PTHR30572:SF4">
    <property type="entry name" value="ABC TRANSPORTER PERMEASE YTRF"/>
    <property type="match status" value="1"/>
</dbReference>
<evidence type="ECO:0000313" key="11">
    <source>
        <dbReference type="Proteomes" id="UP000077255"/>
    </source>
</evidence>
<gene>
    <name evidence="10" type="ORF">ATSB10_09990</name>
</gene>
<dbReference type="Proteomes" id="UP000077255">
    <property type="component" value="Chromosome"/>
</dbReference>
<dbReference type="EMBL" id="CP014841">
    <property type="protein sequence ID" value="AND68453.1"/>
    <property type="molecule type" value="Genomic_DNA"/>
</dbReference>
<reference evidence="10 11" key="1">
    <citation type="submission" date="2016-02" db="EMBL/GenBank/DDBJ databases">
        <title>Complete genome sequencing and analysis of ATSB10, Dyella thiooxydans isolated from rhizosphere soil of sunflower (Helianthus annuus L.).</title>
        <authorList>
            <person name="Lee Y."/>
            <person name="Hwangbo K."/>
            <person name="Chung H."/>
            <person name="Yoo J."/>
            <person name="Kim K.Y."/>
            <person name="Sa T.M."/>
            <person name="Um Y."/>
            <person name="Madhaiyan M."/>
        </authorList>
    </citation>
    <scope>NUCLEOTIDE SEQUENCE [LARGE SCALE GENOMIC DNA]</scope>
    <source>
        <strain evidence="10 11">ATSB10</strain>
    </source>
</reference>
<feature type="transmembrane region" description="Helical" evidence="7">
    <location>
        <begin position="285"/>
        <end position="313"/>
    </location>
</feature>
<name>A0A160MYM7_9GAMM</name>
<feature type="transmembrane region" description="Helical" evidence="7">
    <location>
        <begin position="17"/>
        <end position="38"/>
    </location>
</feature>
<dbReference type="OrthoDB" id="9770036at2"/>
<keyword evidence="5 7" id="KW-0472">Membrane</keyword>
<dbReference type="InterPro" id="IPR003838">
    <property type="entry name" value="ABC3_permease_C"/>
</dbReference>
<feature type="transmembrane region" description="Helical" evidence="7">
    <location>
        <begin position="374"/>
        <end position="396"/>
    </location>
</feature>
<protein>
    <submittedName>
        <fullName evidence="10">ABC transporter permease</fullName>
    </submittedName>
</protein>
<dbReference type="KEGG" id="dtx:ATSB10_09990"/>
<evidence type="ECO:0000256" key="6">
    <source>
        <dbReference type="ARBA" id="ARBA00038076"/>
    </source>
</evidence>
<evidence type="ECO:0000259" key="9">
    <source>
        <dbReference type="Pfam" id="PF12704"/>
    </source>
</evidence>
<dbReference type="PANTHER" id="PTHR30572">
    <property type="entry name" value="MEMBRANE COMPONENT OF TRANSPORTER-RELATED"/>
    <property type="match status" value="1"/>
</dbReference>
<dbReference type="GO" id="GO:0022857">
    <property type="term" value="F:transmembrane transporter activity"/>
    <property type="evidence" value="ECO:0007669"/>
    <property type="project" value="TreeGrafter"/>
</dbReference>
<dbReference type="InterPro" id="IPR025857">
    <property type="entry name" value="MacB_PCD"/>
</dbReference>
<evidence type="ECO:0000313" key="10">
    <source>
        <dbReference type="EMBL" id="AND68453.1"/>
    </source>
</evidence>
<evidence type="ECO:0000256" key="5">
    <source>
        <dbReference type="ARBA" id="ARBA00023136"/>
    </source>
</evidence>
<evidence type="ECO:0000259" key="8">
    <source>
        <dbReference type="Pfam" id="PF02687"/>
    </source>
</evidence>
<evidence type="ECO:0000256" key="3">
    <source>
        <dbReference type="ARBA" id="ARBA00022692"/>
    </source>
</evidence>